<dbReference type="EMBL" id="AP017424">
    <property type="protein sequence ID" value="BAU86558.1"/>
    <property type="molecule type" value="Genomic_DNA"/>
</dbReference>
<feature type="region of interest" description="Disordered" evidence="1">
    <location>
        <begin position="49"/>
        <end position="91"/>
    </location>
</feature>
<evidence type="ECO:0000313" key="2">
    <source>
        <dbReference type="EMBL" id="BAU86558.1"/>
    </source>
</evidence>
<accession>A0A169P5U3</accession>
<keyword evidence="3" id="KW-1185">Reference proteome</keyword>
<organism evidence="2 3">
    <name type="scientific">Streptomyces laurentii</name>
    <dbReference type="NCBI Taxonomy" id="39478"/>
    <lineage>
        <taxon>Bacteria</taxon>
        <taxon>Bacillati</taxon>
        <taxon>Actinomycetota</taxon>
        <taxon>Actinomycetes</taxon>
        <taxon>Kitasatosporales</taxon>
        <taxon>Streptomycetaceae</taxon>
        <taxon>Streptomyces</taxon>
    </lineage>
</organism>
<gene>
    <name evidence="2" type="ORF">SLA_5689</name>
</gene>
<evidence type="ECO:0000313" key="3">
    <source>
        <dbReference type="Proteomes" id="UP000217676"/>
    </source>
</evidence>
<dbReference type="KEGG" id="slau:SLA_5689"/>
<dbReference type="Proteomes" id="UP000217676">
    <property type="component" value="Chromosome"/>
</dbReference>
<evidence type="ECO:0000256" key="1">
    <source>
        <dbReference type="SAM" id="MobiDB-lite"/>
    </source>
</evidence>
<reference evidence="2 3" key="1">
    <citation type="journal article" date="2016" name="Genome Announc.">
        <title>Complete Genome Sequence of Thiostrepton-Producing Streptomyces laurentii ATCC 31255.</title>
        <authorList>
            <person name="Doi K."/>
            <person name="Fujino Y."/>
            <person name="Nagayoshi Y."/>
            <person name="Ohshima T."/>
            <person name="Ogata S."/>
        </authorList>
    </citation>
    <scope>NUCLEOTIDE SEQUENCE [LARGE SCALE GENOMIC DNA]</scope>
    <source>
        <strain evidence="2 3">ATCC 31255</strain>
    </source>
</reference>
<protein>
    <submittedName>
        <fullName evidence="2">Methylenetetrahydrofolate reductase</fullName>
    </submittedName>
</protein>
<name>A0A169P5U3_STRLU</name>
<dbReference type="AlphaFoldDB" id="A0A169P5U3"/>
<proteinExistence type="predicted"/>
<sequence length="133" mass="14499">MLDRGEDGVGQRRGPLDLAVVHVRVARVQKPLSGIVADGDARVPRGVARQGHQQQFAGEPSRTCQPREAEPRRALVRDGGRQQRAVRPVRRHEAVEAVPVVRVPGIRDGLVLGGVHMDPRVRKVRQPSGVVAV</sequence>
<feature type="compositionally biased region" description="Basic and acidic residues" evidence="1">
    <location>
        <begin position="65"/>
        <end position="81"/>
    </location>
</feature>